<accession>A0A6G1WR12</accession>
<sequence length="91" mass="10010">MADKQGVRASDFNRFLKAKAPEKPCPECGVNHWALSKASDDESSDPLVQAGIVMGANTNRFMPVHTLFCTNCGFMKFFAAAIVEDWIEKNG</sequence>
<proteinExistence type="predicted"/>
<dbReference type="RefSeq" id="WP_101795266.1">
    <property type="nucleotide sequence ID" value="NZ_NBUH01000096.1"/>
</dbReference>
<dbReference type="AlphaFoldDB" id="A0A6G1WR12"/>
<protein>
    <submittedName>
        <fullName evidence="1">Uncharacterized protein</fullName>
    </submittedName>
</protein>
<evidence type="ECO:0000313" key="1">
    <source>
        <dbReference type="EMBL" id="MQW72200.1"/>
    </source>
</evidence>
<comment type="caution">
    <text evidence="1">The sequence shown here is derived from an EMBL/GenBank/DDBJ whole genome shotgun (WGS) entry which is preliminary data.</text>
</comment>
<name>A0A6G1WR12_9HYPH</name>
<reference evidence="1" key="1">
    <citation type="journal article" date="2013" name="Genome Biol.">
        <title>Comparative genomics of the core and accessory genomes of 48 Sinorhizobium strains comprising five genospecies.</title>
        <authorList>
            <person name="Sugawara M."/>
            <person name="Epstein B."/>
            <person name="Badgley B.D."/>
            <person name="Unno T."/>
            <person name="Xu L."/>
            <person name="Reese J."/>
            <person name="Gyaneshwar P."/>
            <person name="Denny R."/>
            <person name="Mudge J."/>
            <person name="Bharti A.K."/>
            <person name="Farmer A.D."/>
            <person name="May G.D."/>
            <person name="Woodward J.E."/>
            <person name="Medigue C."/>
            <person name="Vallenet D."/>
            <person name="Lajus A."/>
            <person name="Rouy Z."/>
            <person name="Martinez-Vaz B."/>
            <person name="Tiffin P."/>
            <person name="Young N.D."/>
            <person name="Sadowsky M.J."/>
        </authorList>
    </citation>
    <scope>NUCLEOTIDE SEQUENCE</scope>
    <source>
        <strain evidence="1">M1</strain>
    </source>
</reference>
<dbReference type="EMBL" id="WISB01000140">
    <property type="protein sequence ID" value="MQW72200.1"/>
    <property type="molecule type" value="Genomic_DNA"/>
</dbReference>
<gene>
    <name evidence="1" type="ORF">GHJ91_24405</name>
</gene>
<organism evidence="1">
    <name type="scientific">Sinorhizobium medicae</name>
    <dbReference type="NCBI Taxonomy" id="110321"/>
    <lineage>
        <taxon>Bacteria</taxon>
        <taxon>Pseudomonadati</taxon>
        <taxon>Pseudomonadota</taxon>
        <taxon>Alphaproteobacteria</taxon>
        <taxon>Hyphomicrobiales</taxon>
        <taxon>Rhizobiaceae</taxon>
        <taxon>Sinorhizobium/Ensifer group</taxon>
        <taxon>Sinorhizobium</taxon>
    </lineage>
</organism>